<evidence type="ECO:0000313" key="2">
    <source>
        <dbReference type="EMBL" id="KAJ5489172.1"/>
    </source>
</evidence>
<keyword evidence="3" id="KW-1185">Reference proteome</keyword>
<dbReference type="EMBL" id="JAPWDQ010000004">
    <property type="protein sequence ID" value="KAJ5489172.1"/>
    <property type="molecule type" value="Genomic_DNA"/>
</dbReference>
<comment type="caution">
    <text evidence="2">The sequence shown here is derived from an EMBL/GenBank/DDBJ whole genome shotgun (WGS) entry which is preliminary data.</text>
</comment>
<dbReference type="Proteomes" id="UP001148312">
    <property type="component" value="Unassembled WGS sequence"/>
</dbReference>
<gene>
    <name evidence="2" type="ORF">N7539_004062</name>
</gene>
<protein>
    <submittedName>
        <fullName evidence="2">Uncharacterized protein</fullName>
    </submittedName>
</protein>
<feature type="region of interest" description="Disordered" evidence="1">
    <location>
        <begin position="87"/>
        <end position="119"/>
    </location>
</feature>
<proteinExistence type="predicted"/>
<dbReference type="GeneID" id="81623913"/>
<sequence>MDETARGFLAQAIRDVFTSSGIDHNEEYIDCLISKVDNDVLQAHLASQDGNTEESPLRTTGLALQTPPASPHRERGSYRILNAPKRNYGNLAGAEPRKKRKRPISQLSEKCGDKSPHRIADEPVEVGCKHISQQPDYDNVKGTHHLDIPVDISSSYQADSAYTLKAMSSILFECVKVNFTIGLYGHRTSRIPTTTKPENIRKYVDEISEFDYETAVDVIRRDNALATGKGLQNRYNETIFWKIILKGAALIDHSKLPSAKGPADGFTMAEKAATKKFMEDAGYGLGAENQRQCRIFWKNLFQMREAGIDKVLYYRTKEFDSYCKGYPKTSKISLVDAVMKWETQHRPHIEQLETRALRLAKGDLMRLSDLEDPQVVERLKVHESTWNNAKNEWAFTSEEESFKEKGLQAFSLEVICAPYDNQLASECGIDKSAFTFLLPKDGSSLFVCSIVPVREGDFLGIFAGKIRFSENRKTTHGIRGPIDNLWLDYSQVTGTLNQMLVSEPGGPANVRLQWEVIQDDIGTDSCTSWRVSVKATKSIMPFDPLVRVAAQQEQYVLHSSSENARRGFLELCEAD</sequence>
<name>A0A9W9XEB3_9EURO</name>
<organism evidence="2 3">
    <name type="scientific">Penicillium diatomitis</name>
    <dbReference type="NCBI Taxonomy" id="2819901"/>
    <lineage>
        <taxon>Eukaryota</taxon>
        <taxon>Fungi</taxon>
        <taxon>Dikarya</taxon>
        <taxon>Ascomycota</taxon>
        <taxon>Pezizomycotina</taxon>
        <taxon>Eurotiomycetes</taxon>
        <taxon>Eurotiomycetidae</taxon>
        <taxon>Eurotiales</taxon>
        <taxon>Aspergillaceae</taxon>
        <taxon>Penicillium</taxon>
    </lineage>
</organism>
<feature type="region of interest" description="Disordered" evidence="1">
    <location>
        <begin position="47"/>
        <end position="75"/>
    </location>
</feature>
<accession>A0A9W9XEB3</accession>
<feature type="compositionally biased region" description="Polar residues" evidence="1">
    <location>
        <begin position="48"/>
        <end position="58"/>
    </location>
</feature>
<evidence type="ECO:0000256" key="1">
    <source>
        <dbReference type="SAM" id="MobiDB-lite"/>
    </source>
</evidence>
<reference evidence="2" key="1">
    <citation type="submission" date="2022-12" db="EMBL/GenBank/DDBJ databases">
        <authorList>
            <person name="Petersen C."/>
        </authorList>
    </citation>
    <scope>NUCLEOTIDE SEQUENCE</scope>
    <source>
        <strain evidence="2">IBT 30728</strain>
    </source>
</reference>
<reference evidence="2" key="2">
    <citation type="journal article" date="2023" name="IMA Fungus">
        <title>Comparative genomic study of the Penicillium genus elucidates a diverse pangenome and 15 lateral gene transfer events.</title>
        <authorList>
            <person name="Petersen C."/>
            <person name="Sorensen T."/>
            <person name="Nielsen M.R."/>
            <person name="Sondergaard T.E."/>
            <person name="Sorensen J.L."/>
            <person name="Fitzpatrick D.A."/>
            <person name="Frisvad J.C."/>
            <person name="Nielsen K.L."/>
        </authorList>
    </citation>
    <scope>NUCLEOTIDE SEQUENCE</scope>
    <source>
        <strain evidence="2">IBT 30728</strain>
    </source>
</reference>
<dbReference type="AlphaFoldDB" id="A0A9W9XEB3"/>
<feature type="compositionally biased region" description="Basic and acidic residues" evidence="1">
    <location>
        <begin position="110"/>
        <end position="119"/>
    </location>
</feature>
<evidence type="ECO:0000313" key="3">
    <source>
        <dbReference type="Proteomes" id="UP001148312"/>
    </source>
</evidence>
<dbReference type="RefSeq" id="XP_056791205.1">
    <property type="nucleotide sequence ID" value="XM_056933664.1"/>
</dbReference>